<dbReference type="EMBL" id="JANUHC010000008">
    <property type="protein sequence ID" value="MCS0632037.1"/>
    <property type="molecule type" value="Genomic_DNA"/>
</dbReference>
<reference evidence="2" key="1">
    <citation type="submission" date="2022-08" db="EMBL/GenBank/DDBJ databases">
        <title>Reclassification of Massilia species as members of the genera Telluria, Duganella, Pseudoduganella, Mokoshia gen. nov. and Zemynaea gen. nov. using orthogonal and non-orthogonal genome-based approaches.</title>
        <authorList>
            <person name="Bowman J.P."/>
        </authorList>
    </citation>
    <scope>NUCLEOTIDE SEQUENCE</scope>
    <source>
        <strain evidence="2">LMG 11547</strain>
    </source>
</reference>
<protein>
    <recommendedName>
        <fullName evidence="4">MSHA biogenesis protein MshK</fullName>
    </recommendedName>
</protein>
<feature type="chain" id="PRO_5045799210" description="MSHA biogenesis protein MshK" evidence="1">
    <location>
        <begin position="30"/>
        <end position="132"/>
    </location>
</feature>
<feature type="signal peptide" evidence="1">
    <location>
        <begin position="1"/>
        <end position="29"/>
    </location>
</feature>
<organism evidence="2 3">
    <name type="scientific">Telluria mixta</name>
    <dbReference type="NCBI Taxonomy" id="34071"/>
    <lineage>
        <taxon>Bacteria</taxon>
        <taxon>Pseudomonadati</taxon>
        <taxon>Pseudomonadota</taxon>
        <taxon>Betaproteobacteria</taxon>
        <taxon>Burkholderiales</taxon>
        <taxon>Oxalobacteraceae</taxon>
        <taxon>Telluria group</taxon>
        <taxon>Telluria</taxon>
    </lineage>
</organism>
<dbReference type="RefSeq" id="WP_259451073.1">
    <property type="nucleotide sequence ID" value="NZ_CP119520.1"/>
</dbReference>
<keyword evidence="1" id="KW-0732">Signal</keyword>
<evidence type="ECO:0000256" key="1">
    <source>
        <dbReference type="SAM" id="SignalP"/>
    </source>
</evidence>
<comment type="caution">
    <text evidence="2">The sequence shown here is derived from an EMBL/GenBank/DDBJ whole genome shotgun (WGS) entry which is preliminary data.</text>
</comment>
<evidence type="ECO:0008006" key="4">
    <source>
        <dbReference type="Google" id="ProtNLM"/>
    </source>
</evidence>
<evidence type="ECO:0000313" key="2">
    <source>
        <dbReference type="EMBL" id="MCS0632037.1"/>
    </source>
</evidence>
<evidence type="ECO:0000313" key="3">
    <source>
        <dbReference type="Proteomes" id="UP001165263"/>
    </source>
</evidence>
<accession>A0ABT2C3S1</accession>
<gene>
    <name evidence="2" type="ORF">NX786_22170</name>
</gene>
<name>A0ABT2C3S1_9BURK</name>
<proteinExistence type="predicted"/>
<sequence>MDEAVIPTTMKPAFGAALLALLLAGGAHAQPLQDPTRPPAAATPVAAGPQAVTSGPLLQSILIGRAAGGRHVAVIDGETVRQGESFRGAKVVRIGENEVELVRGRERQVLRLYAEAEGGIRGDHAATVTVRR</sequence>
<keyword evidence="3" id="KW-1185">Reference proteome</keyword>
<dbReference type="Proteomes" id="UP001165263">
    <property type="component" value="Unassembled WGS sequence"/>
</dbReference>